<dbReference type="InterPro" id="IPR002891">
    <property type="entry name" value="APS"/>
</dbReference>
<dbReference type="Gene3D" id="3.40.50.300">
    <property type="entry name" value="P-loop containing nucleotide triphosphate hydrolases"/>
    <property type="match status" value="1"/>
</dbReference>
<dbReference type="Proteomes" id="UP000050482">
    <property type="component" value="Unassembled WGS sequence"/>
</dbReference>
<evidence type="ECO:0000259" key="8">
    <source>
        <dbReference type="Pfam" id="PF01583"/>
    </source>
</evidence>
<comment type="function">
    <text evidence="6 7">Catalyzes the synthesis of activated sulfate.</text>
</comment>
<feature type="domain" description="APS kinase" evidence="8">
    <location>
        <begin position="25"/>
        <end position="175"/>
    </location>
</feature>
<keyword evidence="10" id="KW-1185">Reference proteome</keyword>
<dbReference type="GO" id="GO:0004020">
    <property type="term" value="F:adenylylsulfate kinase activity"/>
    <property type="evidence" value="ECO:0007669"/>
    <property type="project" value="UniProtKB-UniRule"/>
</dbReference>
<dbReference type="SUPFAM" id="SSF52540">
    <property type="entry name" value="P-loop containing nucleoside triphosphate hydrolases"/>
    <property type="match status" value="1"/>
</dbReference>
<dbReference type="PANTHER" id="PTHR42700">
    <property type="entry name" value="SULFATE ADENYLYLTRANSFERASE"/>
    <property type="match status" value="1"/>
</dbReference>
<evidence type="ECO:0000256" key="4">
    <source>
        <dbReference type="ARBA" id="ARBA00022777"/>
    </source>
</evidence>
<dbReference type="PATRIC" id="fig|471514.4.peg.1476"/>
<dbReference type="NCBIfam" id="NF003013">
    <property type="entry name" value="PRK03846.1"/>
    <property type="match status" value="1"/>
</dbReference>
<keyword evidence="5 6" id="KW-0067">ATP-binding</keyword>
<name>A0A0P9CA30_9BACL</name>
<keyword evidence="4 6" id="KW-0418">Kinase</keyword>
<keyword evidence="6" id="KW-0597">Phosphoprotein</keyword>
<comment type="similarity">
    <text evidence="6 7">Belongs to the APS kinase family.</text>
</comment>
<accession>A0A0P9CA30</accession>
<dbReference type="FunFam" id="3.40.50.300:FF:000212">
    <property type="entry name" value="Adenylyl-sulfate kinase"/>
    <property type="match status" value="1"/>
</dbReference>
<keyword evidence="3 6" id="KW-0547">Nucleotide-binding</keyword>
<dbReference type="InterPro" id="IPR027417">
    <property type="entry name" value="P-loop_NTPase"/>
</dbReference>
<evidence type="ECO:0000313" key="9">
    <source>
        <dbReference type="EMBL" id="KPV42131.1"/>
    </source>
</evidence>
<dbReference type="InterPro" id="IPR059117">
    <property type="entry name" value="APS_kinase_dom"/>
</dbReference>
<feature type="active site" description="Phosphoserine intermediate" evidence="6">
    <location>
        <position position="107"/>
    </location>
</feature>
<evidence type="ECO:0000256" key="7">
    <source>
        <dbReference type="RuleBase" id="RU004347"/>
    </source>
</evidence>
<dbReference type="UniPathway" id="UPA00140">
    <property type="reaction ID" value="UER00205"/>
</dbReference>
<dbReference type="NCBIfam" id="TIGR00455">
    <property type="entry name" value="apsK"/>
    <property type="match status" value="1"/>
</dbReference>
<dbReference type="GO" id="GO:0070814">
    <property type="term" value="P:hydrogen sulfide biosynthetic process"/>
    <property type="evidence" value="ECO:0007669"/>
    <property type="project" value="UniProtKB-UniRule"/>
</dbReference>
<feature type="binding site" evidence="6">
    <location>
        <begin position="33"/>
        <end position="40"/>
    </location>
    <ligand>
        <name>ATP</name>
        <dbReference type="ChEBI" id="CHEBI:30616"/>
    </ligand>
</feature>
<dbReference type="HAMAP" id="MF_00065">
    <property type="entry name" value="Adenylyl_sulf_kinase"/>
    <property type="match status" value="1"/>
</dbReference>
<dbReference type="STRING" id="471514.AN477_18955"/>
<dbReference type="Pfam" id="PF01583">
    <property type="entry name" value="APS_kinase"/>
    <property type="match status" value="1"/>
</dbReference>
<evidence type="ECO:0000256" key="1">
    <source>
        <dbReference type="ARBA" id="ARBA00001823"/>
    </source>
</evidence>
<dbReference type="InterPro" id="IPR050512">
    <property type="entry name" value="Sulf_AdTrans/APS_kinase"/>
</dbReference>
<dbReference type="GO" id="GO:0005737">
    <property type="term" value="C:cytoplasm"/>
    <property type="evidence" value="ECO:0007669"/>
    <property type="project" value="TreeGrafter"/>
</dbReference>
<protein>
    <recommendedName>
        <fullName evidence="6 7">Adenylyl-sulfate kinase</fullName>
        <ecNumber evidence="6 7">2.7.1.25</ecNumber>
    </recommendedName>
    <alternativeName>
        <fullName evidence="6">APS kinase</fullName>
    </alternativeName>
    <alternativeName>
        <fullName evidence="6">ATP adenosine-5'-phosphosulfate 3'-phosphotransferase</fullName>
    </alternativeName>
    <alternativeName>
        <fullName evidence="6">Adenosine-5'-phosphosulfate kinase</fullName>
    </alternativeName>
</protein>
<keyword evidence="2 6" id="KW-0808">Transferase</keyword>
<dbReference type="GO" id="GO:0004781">
    <property type="term" value="F:sulfate adenylyltransferase (ATP) activity"/>
    <property type="evidence" value="ECO:0007669"/>
    <property type="project" value="TreeGrafter"/>
</dbReference>
<evidence type="ECO:0000313" key="10">
    <source>
        <dbReference type="Proteomes" id="UP000050482"/>
    </source>
</evidence>
<comment type="pathway">
    <text evidence="6 7">Sulfur metabolism; hydrogen sulfide biosynthesis; sulfite from sulfate: step 2/3.</text>
</comment>
<reference evidence="9 10" key="1">
    <citation type="submission" date="2015-09" db="EMBL/GenBank/DDBJ databases">
        <title>Draft genome sequence of Alicyclobacillus ferrooxydans DSM 22381.</title>
        <authorList>
            <person name="Hemp J."/>
        </authorList>
    </citation>
    <scope>NUCLEOTIDE SEQUENCE [LARGE SCALE GENOMIC DNA]</scope>
    <source>
        <strain evidence="9 10">TC-34</strain>
    </source>
</reference>
<evidence type="ECO:0000256" key="6">
    <source>
        <dbReference type="HAMAP-Rule" id="MF_00065"/>
    </source>
</evidence>
<dbReference type="GO" id="GO:0019379">
    <property type="term" value="P:sulfate assimilation, phosphoadenylyl sulfate reduction by phosphoadenylyl-sulfate reductase (thioredoxin)"/>
    <property type="evidence" value="ECO:0007669"/>
    <property type="project" value="TreeGrafter"/>
</dbReference>
<dbReference type="EC" id="2.7.1.25" evidence="6 7"/>
<dbReference type="GO" id="GO:0010134">
    <property type="term" value="P:sulfate assimilation via adenylyl sulfate reduction"/>
    <property type="evidence" value="ECO:0007669"/>
    <property type="project" value="TreeGrafter"/>
</dbReference>
<evidence type="ECO:0000256" key="3">
    <source>
        <dbReference type="ARBA" id="ARBA00022741"/>
    </source>
</evidence>
<proteinExistence type="inferred from homology"/>
<dbReference type="RefSeq" id="WP_054970755.1">
    <property type="nucleotide sequence ID" value="NZ_LJCO01000082.1"/>
</dbReference>
<evidence type="ECO:0000256" key="5">
    <source>
        <dbReference type="ARBA" id="ARBA00022840"/>
    </source>
</evidence>
<dbReference type="OrthoDB" id="9804504at2"/>
<organism evidence="9 10">
    <name type="scientific">Alicyclobacillus ferrooxydans</name>
    <dbReference type="NCBI Taxonomy" id="471514"/>
    <lineage>
        <taxon>Bacteria</taxon>
        <taxon>Bacillati</taxon>
        <taxon>Bacillota</taxon>
        <taxon>Bacilli</taxon>
        <taxon>Bacillales</taxon>
        <taxon>Alicyclobacillaceae</taxon>
        <taxon>Alicyclobacillus</taxon>
    </lineage>
</organism>
<dbReference type="GO" id="GO:0005524">
    <property type="term" value="F:ATP binding"/>
    <property type="evidence" value="ECO:0007669"/>
    <property type="project" value="UniProtKB-UniRule"/>
</dbReference>
<dbReference type="EMBL" id="LJCO01000082">
    <property type="protein sequence ID" value="KPV42131.1"/>
    <property type="molecule type" value="Genomic_DNA"/>
</dbReference>
<evidence type="ECO:0000256" key="2">
    <source>
        <dbReference type="ARBA" id="ARBA00022679"/>
    </source>
</evidence>
<gene>
    <name evidence="6" type="primary">cysC</name>
    <name evidence="9" type="ORF">AN477_18955</name>
</gene>
<dbReference type="CDD" id="cd02027">
    <property type="entry name" value="APSK"/>
    <property type="match status" value="1"/>
</dbReference>
<sequence length="210" mass="23174">MNEQNLTWHQGRITKDARTQLNGHRGLCIWLTGLSGAGKSTLANRLEEELYRRGIHTYLLDGDNVRHGLCADLGFSEEDRKENIRRVAHVAGLFVDSGVVVLSALISPFESDREHARAQFEDGEFVEVYVDCPVDVCAARDPKGLYDKAKRGIISNFTGISAPYEPPAFADVTVNTALQSVDECVAKVMKSILPKLGVNDEQAILEECEA</sequence>
<comment type="catalytic activity">
    <reaction evidence="1 6 7">
        <text>adenosine 5'-phosphosulfate + ATP = 3'-phosphoadenylyl sulfate + ADP + H(+)</text>
        <dbReference type="Rhea" id="RHEA:24152"/>
        <dbReference type="ChEBI" id="CHEBI:15378"/>
        <dbReference type="ChEBI" id="CHEBI:30616"/>
        <dbReference type="ChEBI" id="CHEBI:58243"/>
        <dbReference type="ChEBI" id="CHEBI:58339"/>
        <dbReference type="ChEBI" id="CHEBI:456216"/>
        <dbReference type="EC" id="2.7.1.25"/>
    </reaction>
</comment>
<comment type="caution">
    <text evidence="9">The sequence shown here is derived from an EMBL/GenBank/DDBJ whole genome shotgun (WGS) entry which is preliminary data.</text>
</comment>
<dbReference type="PANTHER" id="PTHR42700:SF3">
    <property type="entry name" value="BIFUNCTIONAL SAT_APS KINASE-RELATED"/>
    <property type="match status" value="1"/>
</dbReference>
<dbReference type="AlphaFoldDB" id="A0A0P9CA30"/>